<name>A0A1L4BSD7_9GAMM</name>
<sequence length="102" mass="12163">MNIKKEDIKELYAVVIIMSVIYQFVPFMMIGAIVNIIFELIGININATILTSLFFFLFFCFIGSKVIKNFSYKNIIVYLFIYLFIYLFAYLLICLFVYLFIW</sequence>
<dbReference type="EMBL" id="CP016796">
    <property type="protein sequence ID" value="API86762.1"/>
    <property type="molecule type" value="Genomic_DNA"/>
</dbReference>
<dbReference type="Proteomes" id="UP000184222">
    <property type="component" value="Chromosome"/>
</dbReference>
<keyword evidence="3" id="KW-1185">Reference proteome</keyword>
<protein>
    <submittedName>
        <fullName evidence="2">Uncharacterized protein</fullName>
    </submittedName>
</protein>
<feature type="transmembrane region" description="Helical" evidence="1">
    <location>
        <begin position="43"/>
        <end position="63"/>
    </location>
</feature>
<keyword evidence="1" id="KW-0812">Transmembrane</keyword>
<accession>A0A1L4BSD7</accession>
<gene>
    <name evidence="2" type="ORF">F7310_05050</name>
</gene>
<reference evidence="2 3" key="1">
    <citation type="journal article" date="2016" name="Appl. Environ. Microbiol.">
        <title>Whole genome relationships among Francisella bacteria of diverse origin define new species and provide specific regions for detection.</title>
        <authorList>
            <person name="Challacombe J.F."/>
            <person name="Petersen J.M."/>
            <person name="Gallegos-Graves V."/>
            <person name="Hodge D."/>
            <person name="Pillai S."/>
            <person name="Kuske C.R."/>
        </authorList>
    </citation>
    <scope>NUCLEOTIDE SEQUENCE [LARGE SCALE GENOMIC DNA]</scope>
    <source>
        <strain evidence="3">TX07-7310</strain>
    </source>
</reference>
<proteinExistence type="predicted"/>
<dbReference type="AlphaFoldDB" id="A0A1L4BSD7"/>
<feature type="transmembrane region" description="Helical" evidence="1">
    <location>
        <begin position="75"/>
        <end position="101"/>
    </location>
</feature>
<evidence type="ECO:0000313" key="3">
    <source>
        <dbReference type="Proteomes" id="UP000184222"/>
    </source>
</evidence>
<organism evidence="2 3">
    <name type="scientific">Francisella uliginis</name>
    <dbReference type="NCBI Taxonomy" id="573570"/>
    <lineage>
        <taxon>Bacteria</taxon>
        <taxon>Pseudomonadati</taxon>
        <taxon>Pseudomonadota</taxon>
        <taxon>Gammaproteobacteria</taxon>
        <taxon>Thiotrichales</taxon>
        <taxon>Francisellaceae</taxon>
        <taxon>Francisella</taxon>
    </lineage>
</organism>
<dbReference type="KEGG" id="frx:F7310_05050"/>
<evidence type="ECO:0000313" key="2">
    <source>
        <dbReference type="EMBL" id="API86762.1"/>
    </source>
</evidence>
<evidence type="ECO:0000256" key="1">
    <source>
        <dbReference type="SAM" id="Phobius"/>
    </source>
</evidence>
<keyword evidence="1" id="KW-0472">Membrane</keyword>
<feature type="transmembrane region" description="Helical" evidence="1">
    <location>
        <begin position="12"/>
        <end position="37"/>
    </location>
</feature>
<keyword evidence="1" id="KW-1133">Transmembrane helix</keyword>